<dbReference type="InterPro" id="IPR036440">
    <property type="entry name" value="Peptidase_C15-like_sf"/>
</dbReference>
<proteinExistence type="inferred from homology"/>
<dbReference type="PANTHER" id="PTHR23402:SF1">
    <property type="entry name" value="PYROGLUTAMYL-PEPTIDASE I"/>
    <property type="match status" value="1"/>
</dbReference>
<protein>
    <recommendedName>
        <fullName evidence="6">Pyroglutamyl-peptidase I</fullName>
    </recommendedName>
</protein>
<dbReference type="GO" id="GO:0006508">
    <property type="term" value="P:proteolysis"/>
    <property type="evidence" value="ECO:0007669"/>
    <property type="project" value="UniProtKB-KW"/>
</dbReference>
<keyword evidence="4" id="KW-0788">Thiol protease</keyword>
<dbReference type="InterPro" id="IPR016125">
    <property type="entry name" value="Peptidase_C15-like"/>
</dbReference>
<dbReference type="PANTHER" id="PTHR23402">
    <property type="entry name" value="PROTEASE FAMILY C15 PYROGLUTAMYL-PEPTIDASE I-RELATED"/>
    <property type="match status" value="1"/>
</dbReference>
<evidence type="ECO:0008006" key="6">
    <source>
        <dbReference type="Google" id="ProtNLM"/>
    </source>
</evidence>
<keyword evidence="3" id="KW-0378">Hydrolase</keyword>
<comment type="similarity">
    <text evidence="1">Belongs to the peptidase C15 family.</text>
</comment>
<dbReference type="Gene3D" id="3.40.630.20">
    <property type="entry name" value="Peptidase C15, pyroglutamyl peptidase I-like"/>
    <property type="match status" value="1"/>
</dbReference>
<dbReference type="AlphaFoldDB" id="A0A7S1SU77"/>
<dbReference type="SUPFAM" id="SSF53182">
    <property type="entry name" value="Pyrrolidone carboxyl peptidase (pyroglutamate aminopeptidase)"/>
    <property type="match status" value="1"/>
</dbReference>
<name>A0A7S1SU77_9CHLO</name>
<evidence type="ECO:0000256" key="1">
    <source>
        <dbReference type="ARBA" id="ARBA00006641"/>
    </source>
</evidence>
<evidence type="ECO:0000256" key="3">
    <source>
        <dbReference type="ARBA" id="ARBA00022801"/>
    </source>
</evidence>
<accession>A0A7S1SU77</accession>
<evidence type="ECO:0000256" key="2">
    <source>
        <dbReference type="ARBA" id="ARBA00022670"/>
    </source>
</evidence>
<evidence type="ECO:0000313" key="5">
    <source>
        <dbReference type="EMBL" id="CAD9209259.1"/>
    </source>
</evidence>
<gene>
    <name evidence="5" type="ORF">TCHU04912_LOCUS11498</name>
</gene>
<dbReference type="EMBL" id="HBGG01022151">
    <property type="protein sequence ID" value="CAD9209259.1"/>
    <property type="molecule type" value="Transcribed_RNA"/>
</dbReference>
<keyword evidence="2" id="KW-0645">Protease</keyword>
<organism evidence="5">
    <name type="scientific">Tetraselmis chuii</name>
    <dbReference type="NCBI Taxonomy" id="63592"/>
    <lineage>
        <taxon>Eukaryota</taxon>
        <taxon>Viridiplantae</taxon>
        <taxon>Chlorophyta</taxon>
        <taxon>core chlorophytes</taxon>
        <taxon>Chlorodendrophyceae</taxon>
        <taxon>Chlorodendrales</taxon>
        <taxon>Chlorodendraceae</taxon>
        <taxon>Tetraselmis</taxon>
    </lineage>
</organism>
<dbReference type="FunFam" id="3.40.630.20:FF:000003">
    <property type="entry name" value="Pyrrolidone-carboxylate peptidase isoform A"/>
    <property type="match status" value="1"/>
</dbReference>
<sequence>MGFVVTGFSRFSDVVDNPTEWITQNLGRYLSDRRSTAKVDGYKVLRVSAKSTRHWIQEQLGRDCSQVGVASAPAERVIMIHLGLNVTTRHFDLERMAYNCADFRCPDEDGWEPKEKLIEDNHARTIGSSRQTTLPLDNVAARLKGRGHPVHVSTDPGRFVCNWIYYCSLMEQDSPAKPWQSLFLHVPSFKYISAEDQLKFVADLLEDIQAEVEREAVPAL</sequence>
<reference evidence="5" key="1">
    <citation type="submission" date="2021-01" db="EMBL/GenBank/DDBJ databases">
        <authorList>
            <person name="Corre E."/>
            <person name="Pelletier E."/>
            <person name="Niang G."/>
            <person name="Scheremetjew M."/>
            <person name="Finn R."/>
            <person name="Kale V."/>
            <person name="Holt S."/>
            <person name="Cochrane G."/>
            <person name="Meng A."/>
            <person name="Brown T."/>
            <person name="Cohen L."/>
        </authorList>
    </citation>
    <scope>NUCLEOTIDE SEQUENCE</scope>
    <source>
        <strain evidence="5">PLY429</strain>
    </source>
</reference>
<evidence type="ECO:0000256" key="4">
    <source>
        <dbReference type="ARBA" id="ARBA00022807"/>
    </source>
</evidence>
<dbReference type="GO" id="GO:0008234">
    <property type="term" value="F:cysteine-type peptidase activity"/>
    <property type="evidence" value="ECO:0007669"/>
    <property type="project" value="UniProtKB-KW"/>
</dbReference>
<dbReference type="Pfam" id="PF01470">
    <property type="entry name" value="Peptidase_C15"/>
    <property type="match status" value="1"/>
</dbReference>